<organism evidence="3 4">
    <name type="scientific">Glarea lozoyensis (strain ATCC 20868 / MF5171)</name>
    <dbReference type="NCBI Taxonomy" id="1116229"/>
    <lineage>
        <taxon>Eukaryota</taxon>
        <taxon>Fungi</taxon>
        <taxon>Dikarya</taxon>
        <taxon>Ascomycota</taxon>
        <taxon>Pezizomycotina</taxon>
        <taxon>Leotiomycetes</taxon>
        <taxon>Helotiales</taxon>
        <taxon>Helotiaceae</taxon>
        <taxon>Glarea</taxon>
    </lineage>
</organism>
<protein>
    <submittedName>
        <fullName evidence="3">AraD-like aldolase/epimerase</fullName>
    </submittedName>
</protein>
<dbReference type="OMA" id="WINAVCH"/>
<dbReference type="SMART" id="SM01007">
    <property type="entry name" value="Aldolase_II"/>
    <property type="match status" value="1"/>
</dbReference>
<dbReference type="EMBL" id="KE145372">
    <property type="protein sequence ID" value="EPE25203.1"/>
    <property type="molecule type" value="Genomic_DNA"/>
</dbReference>
<dbReference type="Proteomes" id="UP000016922">
    <property type="component" value="Unassembled WGS sequence"/>
</dbReference>
<dbReference type="FunFam" id="3.40.225.10:FF:000009">
    <property type="entry name" value="Class II aldolase/adducin N-terminal"/>
    <property type="match status" value="1"/>
</dbReference>
<dbReference type="PANTHER" id="PTHR10672">
    <property type="entry name" value="ADDUCIN"/>
    <property type="match status" value="1"/>
</dbReference>
<evidence type="ECO:0000313" key="4">
    <source>
        <dbReference type="Proteomes" id="UP000016922"/>
    </source>
</evidence>
<dbReference type="GO" id="GO:0051015">
    <property type="term" value="F:actin filament binding"/>
    <property type="evidence" value="ECO:0007669"/>
    <property type="project" value="TreeGrafter"/>
</dbReference>
<dbReference type="InterPro" id="IPR036409">
    <property type="entry name" value="Aldolase_II/adducin_N_sf"/>
</dbReference>
<evidence type="ECO:0000313" key="3">
    <source>
        <dbReference type="EMBL" id="EPE25203.1"/>
    </source>
</evidence>
<name>S3DEX2_GLAL2</name>
<feature type="compositionally biased region" description="Basic and acidic residues" evidence="1">
    <location>
        <begin position="15"/>
        <end position="28"/>
    </location>
</feature>
<dbReference type="eggNOG" id="KOG3699">
    <property type="taxonomic scope" value="Eukaryota"/>
</dbReference>
<dbReference type="InterPro" id="IPR001303">
    <property type="entry name" value="Aldolase_II/adducin_N"/>
</dbReference>
<dbReference type="Gene3D" id="3.40.225.10">
    <property type="entry name" value="Class II aldolase/adducin N-terminal domain"/>
    <property type="match status" value="1"/>
</dbReference>
<dbReference type="HOGENOM" id="CLU_006033_1_0_1"/>
<dbReference type="GeneID" id="19470825"/>
<reference evidence="3 4" key="1">
    <citation type="journal article" date="2013" name="BMC Genomics">
        <title>Genomics-driven discovery of the pneumocandin biosynthetic gene cluster in the fungus Glarea lozoyensis.</title>
        <authorList>
            <person name="Chen L."/>
            <person name="Yue Q."/>
            <person name="Zhang X."/>
            <person name="Xiang M."/>
            <person name="Wang C."/>
            <person name="Li S."/>
            <person name="Che Y."/>
            <person name="Ortiz-Lopez F.J."/>
            <person name="Bills G.F."/>
            <person name="Liu X."/>
            <person name="An Z."/>
        </authorList>
    </citation>
    <scope>NUCLEOTIDE SEQUENCE [LARGE SCALE GENOMIC DNA]</scope>
    <source>
        <strain evidence="4">ATCC 20868 / MF5171</strain>
    </source>
</reference>
<dbReference type="GO" id="GO:0005856">
    <property type="term" value="C:cytoskeleton"/>
    <property type="evidence" value="ECO:0007669"/>
    <property type="project" value="TreeGrafter"/>
</dbReference>
<gene>
    <name evidence="3" type="ORF">GLAREA_11784</name>
</gene>
<accession>S3DEX2</accession>
<dbReference type="OrthoDB" id="3238794at2759"/>
<dbReference type="KEGG" id="glz:GLAREA_11784"/>
<dbReference type="AlphaFoldDB" id="S3DEX2"/>
<keyword evidence="4" id="KW-1185">Reference proteome</keyword>
<sequence length="297" mass="32822">MSPSSTEPQPTTSNHDGRSDIFNKKGADQRAMAVGASAKSASTLSMPTFSTKEEEQKYQKEHLACAFRVFAAEGFSEGLAGHMSLRDPINPKTFWINPYTIHFEDITVSDLVQVTEDAEVISGDHAINAAGFAIHSEIHKAHPWINAVCHAHSIAGKAYSAFGIPLPPLFQDSLRFYGSHEVLTEYGGVTLSTDEGKMIANIIKPNTKVAILQHHGLLSVGTTIDEACYWFCCFDRCCRAQLMIDAASPAHGGRPKNVDHETAYFTEQSIGSRYRAWLNFQPYYTNMLKKTKGDFLK</sequence>
<dbReference type="STRING" id="1116229.S3DEX2"/>
<dbReference type="PANTHER" id="PTHR10672:SF39">
    <property type="entry name" value="CLASS II ALDOLASE_ADDUCIN N-TERMINAL DOMAIN-CONTAINING PROTEIN"/>
    <property type="match status" value="1"/>
</dbReference>
<feature type="compositionally biased region" description="Low complexity" evidence="1">
    <location>
        <begin position="1"/>
        <end position="13"/>
    </location>
</feature>
<proteinExistence type="predicted"/>
<feature type="region of interest" description="Disordered" evidence="1">
    <location>
        <begin position="1"/>
        <end position="55"/>
    </location>
</feature>
<dbReference type="Pfam" id="PF00596">
    <property type="entry name" value="Aldolase_II"/>
    <property type="match status" value="1"/>
</dbReference>
<dbReference type="NCBIfam" id="NF004855">
    <property type="entry name" value="PRK06208.1"/>
    <property type="match status" value="1"/>
</dbReference>
<dbReference type="RefSeq" id="XP_008088118.1">
    <property type="nucleotide sequence ID" value="XM_008089927.1"/>
</dbReference>
<evidence type="ECO:0000256" key="1">
    <source>
        <dbReference type="SAM" id="MobiDB-lite"/>
    </source>
</evidence>
<feature type="compositionally biased region" description="Polar residues" evidence="1">
    <location>
        <begin position="39"/>
        <end position="50"/>
    </location>
</feature>
<evidence type="ECO:0000259" key="2">
    <source>
        <dbReference type="SMART" id="SM01007"/>
    </source>
</evidence>
<feature type="domain" description="Class II aldolase/adducin N-terminal" evidence="2">
    <location>
        <begin position="61"/>
        <end position="242"/>
    </location>
</feature>
<dbReference type="InterPro" id="IPR051017">
    <property type="entry name" value="Aldolase-II_Adducin_sf"/>
</dbReference>
<dbReference type="SUPFAM" id="SSF53639">
    <property type="entry name" value="AraD/HMP-PK domain-like"/>
    <property type="match status" value="1"/>
</dbReference>